<dbReference type="EMBL" id="PQXM01000838">
    <property type="protein sequence ID" value="TGO68234.1"/>
    <property type="molecule type" value="Genomic_DNA"/>
</dbReference>
<evidence type="ECO:0000313" key="2">
    <source>
        <dbReference type="EMBL" id="TGO68234.1"/>
    </source>
</evidence>
<organism evidence="2 3">
    <name type="scientific">Botrytis elliptica</name>
    <dbReference type="NCBI Taxonomy" id="278938"/>
    <lineage>
        <taxon>Eukaryota</taxon>
        <taxon>Fungi</taxon>
        <taxon>Dikarya</taxon>
        <taxon>Ascomycota</taxon>
        <taxon>Pezizomycotina</taxon>
        <taxon>Leotiomycetes</taxon>
        <taxon>Helotiales</taxon>
        <taxon>Sclerotiniaceae</taxon>
        <taxon>Botrytis</taxon>
    </lineage>
</organism>
<proteinExistence type="predicted"/>
<dbReference type="AlphaFoldDB" id="A0A4Z1J4W7"/>
<gene>
    <name evidence="2" type="ORF">BELL_0840g00010</name>
</gene>
<reference evidence="2 3" key="1">
    <citation type="submission" date="2017-12" db="EMBL/GenBank/DDBJ databases">
        <title>Comparative genomics of Botrytis spp.</title>
        <authorList>
            <person name="Valero-Jimenez C.A."/>
            <person name="Tapia P."/>
            <person name="Veloso J."/>
            <person name="Silva-Moreno E."/>
            <person name="Staats M."/>
            <person name="Valdes J.H."/>
            <person name="Van Kan J.A.L."/>
        </authorList>
    </citation>
    <scope>NUCLEOTIDE SEQUENCE [LARGE SCALE GENOMIC DNA]</scope>
    <source>
        <strain evidence="2 3">Be9601</strain>
    </source>
</reference>
<feature type="compositionally biased region" description="Pro residues" evidence="1">
    <location>
        <begin position="15"/>
        <end position="24"/>
    </location>
</feature>
<feature type="region of interest" description="Disordered" evidence="1">
    <location>
        <begin position="1"/>
        <end position="60"/>
    </location>
</feature>
<evidence type="ECO:0000313" key="3">
    <source>
        <dbReference type="Proteomes" id="UP000297229"/>
    </source>
</evidence>
<feature type="region of interest" description="Disordered" evidence="1">
    <location>
        <begin position="179"/>
        <end position="210"/>
    </location>
</feature>
<protein>
    <submittedName>
        <fullName evidence="2">Uncharacterized protein</fullName>
    </submittedName>
</protein>
<feature type="compositionally biased region" description="Basic and acidic residues" evidence="1">
    <location>
        <begin position="179"/>
        <end position="206"/>
    </location>
</feature>
<dbReference type="Proteomes" id="UP000297229">
    <property type="component" value="Unassembled WGS sequence"/>
</dbReference>
<evidence type="ECO:0000256" key="1">
    <source>
        <dbReference type="SAM" id="MobiDB-lite"/>
    </source>
</evidence>
<name>A0A4Z1J4W7_9HELO</name>
<accession>A0A4Z1J4W7</accession>
<comment type="caution">
    <text evidence="2">The sequence shown here is derived from an EMBL/GenBank/DDBJ whole genome shotgun (WGS) entry which is preliminary data.</text>
</comment>
<keyword evidence="3" id="KW-1185">Reference proteome</keyword>
<sequence length="229" mass="26377">MSNHHGPNHASLPAIPSPYIPPNYRPANPGYSTQMTPHYVKPNPPQPNYRPANSGYSTQMTPHYVKPNPPQSSNLTFNYGARNGNHSSNKPRDKICYTEFRLCGRYQCFELKPSEHSSRLKNTLQKWLCQDYKACEHCYEARHQSDQFGFAPEREGFREFLNNELIELWTGKNRLEAEKKQAQATERTEKRTERTEKTTERTEKTTRKYSRSGIGIAFANPLLADGTHT</sequence>